<organism evidence="1 2">
    <name type="scientific">Dreissena polymorpha</name>
    <name type="common">Zebra mussel</name>
    <name type="synonym">Mytilus polymorpha</name>
    <dbReference type="NCBI Taxonomy" id="45954"/>
    <lineage>
        <taxon>Eukaryota</taxon>
        <taxon>Metazoa</taxon>
        <taxon>Spiralia</taxon>
        <taxon>Lophotrochozoa</taxon>
        <taxon>Mollusca</taxon>
        <taxon>Bivalvia</taxon>
        <taxon>Autobranchia</taxon>
        <taxon>Heteroconchia</taxon>
        <taxon>Euheterodonta</taxon>
        <taxon>Imparidentia</taxon>
        <taxon>Neoheterodontei</taxon>
        <taxon>Myida</taxon>
        <taxon>Dreissenoidea</taxon>
        <taxon>Dreissenidae</taxon>
        <taxon>Dreissena</taxon>
    </lineage>
</organism>
<evidence type="ECO:0000313" key="2">
    <source>
        <dbReference type="Proteomes" id="UP000828390"/>
    </source>
</evidence>
<comment type="caution">
    <text evidence="1">The sequence shown here is derived from an EMBL/GenBank/DDBJ whole genome shotgun (WGS) entry which is preliminary data.</text>
</comment>
<dbReference type="Proteomes" id="UP000828390">
    <property type="component" value="Unassembled WGS sequence"/>
</dbReference>
<evidence type="ECO:0000313" key="1">
    <source>
        <dbReference type="EMBL" id="KAH3897030.1"/>
    </source>
</evidence>
<dbReference type="AlphaFoldDB" id="A0A9D4SAX0"/>
<protein>
    <submittedName>
        <fullName evidence="1">Uncharacterized protein</fullName>
    </submittedName>
</protein>
<dbReference type="EMBL" id="JAIWYP010000001">
    <property type="protein sequence ID" value="KAH3897030.1"/>
    <property type="molecule type" value="Genomic_DNA"/>
</dbReference>
<proteinExistence type="predicted"/>
<sequence>MGQQRRLLQYVNYLIKSDLQDLFHIDIDQLGCRLQACGRRRIGKAVEGELRSVRLRYGISLFLKFEYLERFNTELTKIIYEIQTSNTNFQQGIHNALRAVVENSTYGNLTIVSFDYINHLFALHN</sequence>
<keyword evidence="2" id="KW-1185">Reference proteome</keyword>
<reference evidence="1" key="1">
    <citation type="journal article" date="2019" name="bioRxiv">
        <title>The Genome of the Zebra Mussel, Dreissena polymorpha: A Resource for Invasive Species Research.</title>
        <authorList>
            <person name="McCartney M.A."/>
            <person name="Auch B."/>
            <person name="Kono T."/>
            <person name="Mallez S."/>
            <person name="Zhang Y."/>
            <person name="Obille A."/>
            <person name="Becker A."/>
            <person name="Abrahante J.E."/>
            <person name="Garbe J."/>
            <person name="Badalamenti J.P."/>
            <person name="Herman A."/>
            <person name="Mangelson H."/>
            <person name="Liachko I."/>
            <person name="Sullivan S."/>
            <person name="Sone E.D."/>
            <person name="Koren S."/>
            <person name="Silverstein K.A.T."/>
            <person name="Beckman K.B."/>
            <person name="Gohl D.M."/>
        </authorList>
    </citation>
    <scope>NUCLEOTIDE SEQUENCE</scope>
    <source>
        <strain evidence="1">Duluth1</strain>
        <tissue evidence="1">Whole animal</tissue>
    </source>
</reference>
<reference evidence="1" key="2">
    <citation type="submission" date="2020-11" db="EMBL/GenBank/DDBJ databases">
        <authorList>
            <person name="McCartney M.A."/>
            <person name="Auch B."/>
            <person name="Kono T."/>
            <person name="Mallez S."/>
            <person name="Becker A."/>
            <person name="Gohl D.M."/>
            <person name="Silverstein K.A.T."/>
            <person name="Koren S."/>
            <person name="Bechman K.B."/>
            <person name="Herman A."/>
            <person name="Abrahante J.E."/>
            <person name="Garbe J."/>
        </authorList>
    </citation>
    <scope>NUCLEOTIDE SEQUENCE</scope>
    <source>
        <strain evidence="1">Duluth1</strain>
        <tissue evidence="1">Whole animal</tissue>
    </source>
</reference>
<gene>
    <name evidence="1" type="ORF">DPMN_021214</name>
</gene>
<name>A0A9D4SAX0_DREPO</name>
<accession>A0A9D4SAX0</accession>